<reference evidence="1" key="1">
    <citation type="submission" date="2019-07" db="EMBL/GenBank/DDBJ databases">
        <title>Toxilogical consequences of a new and cryptic species of cyanobacteria (Komarekiella delphini-convector) recovered from the epidermis of a bottlenose dolphin and 1500 ft. in the air.</title>
        <authorList>
            <person name="Brown A.O."/>
            <person name="Dvorak P."/>
            <person name="Villanueva C.D."/>
            <person name="Foss A.J."/>
            <person name="Garvey A.D."/>
            <person name="Gibson Q.A."/>
            <person name="Johansen J.R."/>
            <person name="Casamatta D.A."/>
        </authorList>
    </citation>
    <scope>NUCLEOTIDE SEQUENCE</scope>
    <source>
        <strain evidence="1">SJRDD-AB1</strain>
    </source>
</reference>
<evidence type="ECO:0000313" key="1">
    <source>
        <dbReference type="EMBL" id="MBD6615461.1"/>
    </source>
</evidence>
<organism evidence="1 2">
    <name type="scientific">Komarekiella delphini-convector SJRDD-AB1</name>
    <dbReference type="NCBI Taxonomy" id="2593771"/>
    <lineage>
        <taxon>Bacteria</taxon>
        <taxon>Bacillati</taxon>
        <taxon>Cyanobacteriota</taxon>
        <taxon>Cyanophyceae</taxon>
        <taxon>Nostocales</taxon>
        <taxon>Nostocaceae</taxon>
        <taxon>Komarekiella</taxon>
        <taxon>Komarekiella delphini-convector</taxon>
    </lineage>
</organism>
<dbReference type="AlphaFoldDB" id="A0AA40SUG4"/>
<name>A0AA40SUG4_9NOST</name>
<proteinExistence type="predicted"/>
<evidence type="ECO:0000313" key="2">
    <source>
        <dbReference type="Proteomes" id="UP001165986"/>
    </source>
</evidence>
<accession>A0AA40SUG4</accession>
<protein>
    <submittedName>
        <fullName evidence="1">Uncharacterized protein</fullName>
    </submittedName>
</protein>
<dbReference type="RefSeq" id="WP_191756693.1">
    <property type="nucleotide sequence ID" value="NZ_VJXY01000004.1"/>
</dbReference>
<dbReference type="EMBL" id="VJXY01000004">
    <property type="protein sequence ID" value="MBD6615461.1"/>
    <property type="molecule type" value="Genomic_DNA"/>
</dbReference>
<sequence>MNSLLRKLSYGLAKELKVNQDDYRTRSFYPEAQIALAFAFHHKSIALLQQKTYSGETQL</sequence>
<gene>
    <name evidence="1" type="ORF">FNW02_06310</name>
</gene>
<dbReference type="Proteomes" id="UP001165986">
    <property type="component" value="Unassembled WGS sequence"/>
</dbReference>
<comment type="caution">
    <text evidence="1">The sequence shown here is derived from an EMBL/GenBank/DDBJ whole genome shotgun (WGS) entry which is preliminary data.</text>
</comment>
<keyword evidence="2" id="KW-1185">Reference proteome</keyword>